<keyword evidence="2" id="KW-0378">Hydrolase</keyword>
<dbReference type="AlphaFoldDB" id="A0AA88DEH9"/>
<keyword evidence="1" id="KW-0540">Nuclease</keyword>
<gene>
    <name evidence="4" type="ORF">TIFTF001_021363</name>
</gene>
<dbReference type="PANTHER" id="PTHR13620">
    <property type="entry name" value="3-5 EXONUCLEASE"/>
    <property type="match status" value="1"/>
</dbReference>
<reference evidence="4" key="1">
    <citation type="submission" date="2023-07" db="EMBL/GenBank/DDBJ databases">
        <title>draft genome sequence of fig (Ficus carica).</title>
        <authorList>
            <person name="Takahashi T."/>
            <person name="Nishimura K."/>
        </authorList>
    </citation>
    <scope>NUCLEOTIDE SEQUENCE</scope>
</reference>
<sequence length="321" mass="36382">MVMEITVTSAMEPDDRKNGYDAYSVHISDHRILTIVTASDNNLSKWLKNVLKSSPNTKSGDTILVGISAYRQTGGDFSPFNLLSLCVGSHCLFYRFPNLCYDDKFNPKSLNAFFQNPRVVAVGFDAVSLAKKLEKLHGITIKNAVDVRDVPNRGLPNLNVDFRRRNLDEIARAVIGRHMEVIRPEKKTVPWFTHHYTYYYYNPLVPKTLTDDQIKFSTLDPYLSFLIAFELIEAVNDASSPAAKDASSPAVKSDGDSRRPMTPSQADGSSTTAAKKEKNKNPDIMEQQKELKRTMTKNMRRRARRRARDLRDRTVFVGIFP</sequence>
<feature type="compositionally biased region" description="Basic and acidic residues" evidence="3">
    <location>
        <begin position="274"/>
        <end position="293"/>
    </location>
</feature>
<evidence type="ECO:0000256" key="3">
    <source>
        <dbReference type="SAM" id="MobiDB-lite"/>
    </source>
</evidence>
<organism evidence="4 5">
    <name type="scientific">Ficus carica</name>
    <name type="common">Common fig</name>
    <dbReference type="NCBI Taxonomy" id="3494"/>
    <lineage>
        <taxon>Eukaryota</taxon>
        <taxon>Viridiplantae</taxon>
        <taxon>Streptophyta</taxon>
        <taxon>Embryophyta</taxon>
        <taxon>Tracheophyta</taxon>
        <taxon>Spermatophyta</taxon>
        <taxon>Magnoliopsida</taxon>
        <taxon>eudicotyledons</taxon>
        <taxon>Gunneridae</taxon>
        <taxon>Pentapetalae</taxon>
        <taxon>rosids</taxon>
        <taxon>fabids</taxon>
        <taxon>Rosales</taxon>
        <taxon>Moraceae</taxon>
        <taxon>Ficeae</taxon>
        <taxon>Ficus</taxon>
    </lineage>
</organism>
<dbReference type="SUPFAM" id="SSF53098">
    <property type="entry name" value="Ribonuclease H-like"/>
    <property type="match status" value="1"/>
</dbReference>
<protein>
    <recommendedName>
        <fullName evidence="6">3'-5' exonuclease domain-containing protein</fullName>
    </recommendedName>
</protein>
<evidence type="ECO:0000256" key="1">
    <source>
        <dbReference type="ARBA" id="ARBA00022722"/>
    </source>
</evidence>
<feature type="compositionally biased region" description="Polar residues" evidence="3">
    <location>
        <begin position="262"/>
        <end position="273"/>
    </location>
</feature>
<proteinExistence type="predicted"/>
<dbReference type="InterPro" id="IPR012337">
    <property type="entry name" value="RNaseH-like_sf"/>
</dbReference>
<dbReference type="GO" id="GO:0005737">
    <property type="term" value="C:cytoplasm"/>
    <property type="evidence" value="ECO:0007669"/>
    <property type="project" value="TreeGrafter"/>
</dbReference>
<feature type="region of interest" description="Disordered" evidence="3">
    <location>
        <begin position="240"/>
        <end position="307"/>
    </location>
</feature>
<dbReference type="GO" id="GO:0005634">
    <property type="term" value="C:nucleus"/>
    <property type="evidence" value="ECO:0007669"/>
    <property type="project" value="TreeGrafter"/>
</dbReference>
<accession>A0AA88DEH9</accession>
<dbReference type="EMBL" id="BTGU01000041">
    <property type="protein sequence ID" value="GMN52227.1"/>
    <property type="molecule type" value="Genomic_DNA"/>
</dbReference>
<evidence type="ECO:0000313" key="5">
    <source>
        <dbReference type="Proteomes" id="UP001187192"/>
    </source>
</evidence>
<comment type="caution">
    <text evidence="4">The sequence shown here is derived from an EMBL/GenBank/DDBJ whole genome shotgun (WGS) entry which is preliminary data.</text>
</comment>
<keyword evidence="5" id="KW-1185">Reference proteome</keyword>
<evidence type="ECO:0000313" key="4">
    <source>
        <dbReference type="EMBL" id="GMN52227.1"/>
    </source>
</evidence>
<name>A0AA88DEH9_FICCA</name>
<dbReference type="GO" id="GO:0003676">
    <property type="term" value="F:nucleic acid binding"/>
    <property type="evidence" value="ECO:0007669"/>
    <property type="project" value="InterPro"/>
</dbReference>
<dbReference type="InterPro" id="IPR051132">
    <property type="entry name" value="3-5_Exonuclease_domain"/>
</dbReference>
<dbReference type="Gene3D" id="3.30.420.10">
    <property type="entry name" value="Ribonuclease H-like superfamily/Ribonuclease H"/>
    <property type="match status" value="1"/>
</dbReference>
<dbReference type="InterPro" id="IPR036397">
    <property type="entry name" value="RNaseH_sf"/>
</dbReference>
<feature type="compositionally biased region" description="Basic residues" evidence="3">
    <location>
        <begin position="294"/>
        <end position="307"/>
    </location>
</feature>
<dbReference type="Proteomes" id="UP001187192">
    <property type="component" value="Unassembled WGS sequence"/>
</dbReference>
<dbReference type="GO" id="GO:0008408">
    <property type="term" value="F:3'-5' exonuclease activity"/>
    <property type="evidence" value="ECO:0007669"/>
    <property type="project" value="TreeGrafter"/>
</dbReference>
<evidence type="ECO:0008006" key="6">
    <source>
        <dbReference type="Google" id="ProtNLM"/>
    </source>
</evidence>
<evidence type="ECO:0000256" key="2">
    <source>
        <dbReference type="ARBA" id="ARBA00022801"/>
    </source>
</evidence>
<dbReference type="PANTHER" id="PTHR13620:SF80">
    <property type="entry name" value="3'-5' EXONUCLEASE DOMAIN-CONTAINING PROTEIN"/>
    <property type="match status" value="1"/>
</dbReference>
<feature type="compositionally biased region" description="Low complexity" evidence="3">
    <location>
        <begin position="240"/>
        <end position="252"/>
    </location>
</feature>